<comment type="subcellular location">
    <subcellularLocation>
        <location evidence="1">Cell inner membrane</location>
        <topology evidence="1">Single-pass membrane protein</topology>
        <orientation evidence="1">Periplasmic side</orientation>
    </subcellularLocation>
</comment>
<feature type="compositionally biased region" description="Low complexity" evidence="10">
    <location>
        <begin position="119"/>
        <end position="130"/>
    </location>
</feature>
<evidence type="ECO:0000313" key="12">
    <source>
        <dbReference type="EMBL" id="AMD89556.1"/>
    </source>
</evidence>
<feature type="compositionally biased region" description="Pro residues" evidence="10">
    <location>
        <begin position="60"/>
        <end position="76"/>
    </location>
</feature>
<dbReference type="PANTHER" id="PTHR33446">
    <property type="entry name" value="PROTEIN TONB-RELATED"/>
    <property type="match status" value="1"/>
</dbReference>
<keyword evidence="4" id="KW-1003">Cell membrane</keyword>
<dbReference type="STRING" id="44742.AXF13_05185"/>
<dbReference type="InterPro" id="IPR051045">
    <property type="entry name" value="TonB-dependent_transducer"/>
</dbReference>
<keyword evidence="5" id="KW-0997">Cell inner membrane</keyword>
<dbReference type="GO" id="GO:0055085">
    <property type="term" value="P:transmembrane transport"/>
    <property type="evidence" value="ECO:0007669"/>
    <property type="project" value="InterPro"/>
</dbReference>
<evidence type="ECO:0000256" key="6">
    <source>
        <dbReference type="ARBA" id="ARBA00022692"/>
    </source>
</evidence>
<dbReference type="Pfam" id="PF03544">
    <property type="entry name" value="TonB_C"/>
    <property type="match status" value="1"/>
</dbReference>
<feature type="compositionally biased region" description="Pro residues" evidence="10">
    <location>
        <begin position="109"/>
        <end position="118"/>
    </location>
</feature>
<dbReference type="GO" id="GO:0098797">
    <property type="term" value="C:plasma membrane protein complex"/>
    <property type="evidence" value="ECO:0007669"/>
    <property type="project" value="TreeGrafter"/>
</dbReference>
<dbReference type="SUPFAM" id="SSF74653">
    <property type="entry name" value="TolA/TonB C-terminal domain"/>
    <property type="match status" value="1"/>
</dbReference>
<evidence type="ECO:0000256" key="3">
    <source>
        <dbReference type="ARBA" id="ARBA00022448"/>
    </source>
</evidence>
<keyword evidence="9" id="KW-0472">Membrane</keyword>
<evidence type="ECO:0000256" key="1">
    <source>
        <dbReference type="ARBA" id="ARBA00004383"/>
    </source>
</evidence>
<evidence type="ECO:0000256" key="5">
    <source>
        <dbReference type="ARBA" id="ARBA00022519"/>
    </source>
</evidence>
<dbReference type="Gene3D" id="3.30.1150.10">
    <property type="match status" value="1"/>
</dbReference>
<dbReference type="EMBL" id="CP014229">
    <property type="protein sequence ID" value="AMD89556.1"/>
    <property type="molecule type" value="Genomic_DNA"/>
</dbReference>
<dbReference type="PROSITE" id="PS52015">
    <property type="entry name" value="TONB_CTD"/>
    <property type="match status" value="1"/>
</dbReference>
<organism evidence="12 13">
    <name type="scientific">Desulfovibrio fairfieldensis</name>
    <dbReference type="NCBI Taxonomy" id="44742"/>
    <lineage>
        <taxon>Bacteria</taxon>
        <taxon>Pseudomonadati</taxon>
        <taxon>Thermodesulfobacteriota</taxon>
        <taxon>Desulfovibrionia</taxon>
        <taxon>Desulfovibrionales</taxon>
        <taxon>Desulfovibrionaceae</taxon>
        <taxon>Desulfovibrio</taxon>
    </lineage>
</organism>
<keyword evidence="13" id="KW-1185">Reference proteome</keyword>
<feature type="region of interest" description="Disordered" evidence="10">
    <location>
        <begin position="48"/>
        <end position="141"/>
    </location>
</feature>
<evidence type="ECO:0000256" key="10">
    <source>
        <dbReference type="SAM" id="MobiDB-lite"/>
    </source>
</evidence>
<dbReference type="InterPro" id="IPR037682">
    <property type="entry name" value="TonB_C"/>
</dbReference>
<name>A0A109W3Z7_9BACT</name>
<dbReference type="GO" id="GO:0015031">
    <property type="term" value="P:protein transport"/>
    <property type="evidence" value="ECO:0007669"/>
    <property type="project" value="UniProtKB-KW"/>
</dbReference>
<dbReference type="PANTHER" id="PTHR33446:SF2">
    <property type="entry name" value="PROTEIN TONB"/>
    <property type="match status" value="1"/>
</dbReference>
<dbReference type="RefSeq" id="WP_062251916.1">
    <property type="nucleotide sequence ID" value="NZ_CP014229.1"/>
</dbReference>
<proteinExistence type="inferred from homology"/>
<dbReference type="InterPro" id="IPR006260">
    <property type="entry name" value="TonB/TolA_C"/>
</dbReference>
<dbReference type="GO" id="GO:0030288">
    <property type="term" value="C:outer membrane-bounded periplasmic space"/>
    <property type="evidence" value="ECO:0007669"/>
    <property type="project" value="InterPro"/>
</dbReference>
<gene>
    <name evidence="12" type="ORF">AXF13_05185</name>
</gene>
<evidence type="ECO:0000256" key="9">
    <source>
        <dbReference type="ARBA" id="ARBA00023136"/>
    </source>
</evidence>
<keyword evidence="8" id="KW-1133">Transmembrane helix</keyword>
<dbReference type="InterPro" id="IPR003538">
    <property type="entry name" value="TonB"/>
</dbReference>
<comment type="similarity">
    <text evidence="2">Belongs to the TonB family.</text>
</comment>
<dbReference type="PRINTS" id="PR01374">
    <property type="entry name" value="TONBPROTEIN"/>
</dbReference>
<keyword evidence="7" id="KW-0653">Protein transport</keyword>
<evidence type="ECO:0000256" key="2">
    <source>
        <dbReference type="ARBA" id="ARBA00006555"/>
    </source>
</evidence>
<evidence type="ECO:0000256" key="4">
    <source>
        <dbReference type="ARBA" id="ARBA00022475"/>
    </source>
</evidence>
<dbReference type="NCBIfam" id="TIGR01352">
    <property type="entry name" value="tonB_Cterm"/>
    <property type="match status" value="1"/>
</dbReference>
<accession>A0A109W3Z7</accession>
<reference evidence="13" key="1">
    <citation type="submission" date="2016-02" db="EMBL/GenBank/DDBJ databases">
        <authorList>
            <person name="Holder M.E."/>
            <person name="Ajami N.J."/>
            <person name="Petrosino J.F."/>
        </authorList>
    </citation>
    <scope>NUCLEOTIDE SEQUENCE [LARGE SCALE GENOMIC DNA]</scope>
    <source>
        <strain evidence="13">CCUG 45958</strain>
    </source>
</reference>
<feature type="domain" description="TonB C-terminal" evidence="11">
    <location>
        <begin position="142"/>
        <end position="232"/>
    </location>
</feature>
<dbReference type="Proteomes" id="UP000069241">
    <property type="component" value="Chromosome"/>
</dbReference>
<evidence type="ECO:0000259" key="11">
    <source>
        <dbReference type="PROSITE" id="PS52015"/>
    </source>
</evidence>
<evidence type="ECO:0000313" key="13">
    <source>
        <dbReference type="Proteomes" id="UP000069241"/>
    </source>
</evidence>
<dbReference type="GO" id="GO:0031992">
    <property type="term" value="F:energy transducer activity"/>
    <property type="evidence" value="ECO:0007669"/>
    <property type="project" value="InterPro"/>
</dbReference>
<dbReference type="AlphaFoldDB" id="A0A109W3Z7"/>
<dbReference type="KEGG" id="dfi:AXF13_05185"/>
<keyword evidence="6" id="KW-0812">Transmembrane</keyword>
<keyword evidence="3" id="KW-0813">Transport</keyword>
<dbReference type="GO" id="GO:0015891">
    <property type="term" value="P:siderophore transport"/>
    <property type="evidence" value="ECO:0007669"/>
    <property type="project" value="InterPro"/>
</dbReference>
<evidence type="ECO:0000256" key="7">
    <source>
        <dbReference type="ARBA" id="ARBA00022927"/>
    </source>
</evidence>
<evidence type="ECO:0000256" key="8">
    <source>
        <dbReference type="ARBA" id="ARBA00022989"/>
    </source>
</evidence>
<sequence length="232" mass="24724">MRTATRGTALAFSLGMHALLLGGFLLLARDVTTSTERVYRVALAELAPTPSQPAPAQAAPEPPAPPPQPPEEPQPQPKEAVQEVPKPLPKPDVKKISPKKREKAAPKAKPAPTPPPRPAVSSAPAGPVPRNVGGLSAYDNDALDQRPSITRRVAPEYPTKARRMNVQGTVTVQLVVDTAGKPRNCVVVKATPGGYFEEAALDAARSMRFVPGKLKGQPVNTLVQLPFAFRLR</sequence>
<protein>
    <submittedName>
        <fullName evidence="12">Energy transducer TonB</fullName>
    </submittedName>
</protein>